<protein>
    <submittedName>
        <fullName evidence="1">Uncharacterized protein</fullName>
    </submittedName>
</protein>
<evidence type="ECO:0000313" key="1">
    <source>
        <dbReference type="EMBL" id="OBS80135.1"/>
    </source>
</evidence>
<gene>
    <name evidence="1" type="ORF">A6R68_21664</name>
</gene>
<proteinExistence type="predicted"/>
<dbReference type="Proteomes" id="UP000092124">
    <property type="component" value="Unassembled WGS sequence"/>
</dbReference>
<accession>A0A1A6HQ61</accession>
<dbReference type="AlphaFoldDB" id="A0A1A6HQ61"/>
<reference evidence="1 2" key="1">
    <citation type="submission" date="2016-06" db="EMBL/GenBank/DDBJ databases">
        <title>The Draft Genome Sequence and Annotation of the Desert Woodrat Neotoma lepida.</title>
        <authorList>
            <person name="Campbell M."/>
            <person name="Oakeson K.F."/>
            <person name="Yandell M."/>
            <person name="Halpert J.R."/>
            <person name="Dearing D."/>
        </authorList>
    </citation>
    <scope>NUCLEOTIDE SEQUENCE [LARGE SCALE GENOMIC DNA]</scope>
    <source>
        <strain evidence="1">417</strain>
        <tissue evidence="1">Liver</tissue>
    </source>
</reference>
<keyword evidence="2" id="KW-1185">Reference proteome</keyword>
<name>A0A1A6HQ61_NEOLE</name>
<organism evidence="1 2">
    <name type="scientific">Neotoma lepida</name>
    <name type="common">Desert woodrat</name>
    <dbReference type="NCBI Taxonomy" id="56216"/>
    <lineage>
        <taxon>Eukaryota</taxon>
        <taxon>Metazoa</taxon>
        <taxon>Chordata</taxon>
        <taxon>Craniata</taxon>
        <taxon>Vertebrata</taxon>
        <taxon>Euteleostomi</taxon>
        <taxon>Mammalia</taxon>
        <taxon>Eutheria</taxon>
        <taxon>Euarchontoglires</taxon>
        <taxon>Glires</taxon>
        <taxon>Rodentia</taxon>
        <taxon>Myomorpha</taxon>
        <taxon>Muroidea</taxon>
        <taxon>Cricetidae</taxon>
        <taxon>Neotominae</taxon>
        <taxon>Neotoma</taxon>
    </lineage>
</organism>
<dbReference type="EMBL" id="LZPO01017464">
    <property type="protein sequence ID" value="OBS80135.1"/>
    <property type="molecule type" value="Genomic_DNA"/>
</dbReference>
<evidence type="ECO:0000313" key="2">
    <source>
        <dbReference type="Proteomes" id="UP000092124"/>
    </source>
</evidence>
<sequence>MDYAMNTQYLQNKQRPTQKPDWLKWRFMSDYHGISHYCLVRFFITNLKNI</sequence>
<comment type="caution">
    <text evidence="1">The sequence shown here is derived from an EMBL/GenBank/DDBJ whole genome shotgun (WGS) entry which is preliminary data.</text>
</comment>